<dbReference type="PRINTS" id="PR00032">
    <property type="entry name" value="HTHARAC"/>
</dbReference>
<dbReference type="EMBL" id="JAMZFV010000001">
    <property type="protein sequence ID" value="MCP1108977.1"/>
    <property type="molecule type" value="Genomic_DNA"/>
</dbReference>
<evidence type="ECO:0000313" key="14">
    <source>
        <dbReference type="Proteomes" id="UP001523565"/>
    </source>
</evidence>
<gene>
    <name evidence="13" type="ORF">NK118_01770</name>
</gene>
<dbReference type="Pfam" id="PF12833">
    <property type="entry name" value="HTH_18"/>
    <property type="match status" value="1"/>
</dbReference>
<dbReference type="SMART" id="SM00342">
    <property type="entry name" value="HTH_ARAC"/>
    <property type="match status" value="1"/>
</dbReference>
<dbReference type="PROSITE" id="PS00041">
    <property type="entry name" value="HTH_ARAC_FAMILY_1"/>
    <property type="match status" value="1"/>
</dbReference>
<comment type="subcellular location">
    <subcellularLocation>
        <location evidence="1">Cytoplasm</location>
    </subcellularLocation>
</comment>
<keyword evidence="4 10" id="KW-0597">Phosphoprotein</keyword>
<dbReference type="Gene3D" id="1.10.10.60">
    <property type="entry name" value="Homeodomain-like"/>
    <property type="match status" value="2"/>
</dbReference>
<dbReference type="InterPro" id="IPR051552">
    <property type="entry name" value="HptR"/>
</dbReference>
<dbReference type="PROSITE" id="PS01124">
    <property type="entry name" value="HTH_ARAC_FAMILY_2"/>
    <property type="match status" value="1"/>
</dbReference>
<feature type="domain" description="Response regulatory" evidence="12">
    <location>
        <begin position="2"/>
        <end position="119"/>
    </location>
</feature>
<dbReference type="Pfam" id="PF00072">
    <property type="entry name" value="Response_reg"/>
    <property type="match status" value="1"/>
</dbReference>
<feature type="modified residue" description="4-aspartylphosphate" evidence="10">
    <location>
        <position position="54"/>
    </location>
</feature>
<dbReference type="InterPro" id="IPR011006">
    <property type="entry name" value="CheY-like_superfamily"/>
</dbReference>
<keyword evidence="6" id="KW-0805">Transcription regulation</keyword>
<dbReference type="InterPro" id="IPR018062">
    <property type="entry name" value="HTH_AraC-typ_CS"/>
</dbReference>
<dbReference type="RefSeq" id="WP_262067880.1">
    <property type="nucleotide sequence ID" value="NZ_JAMXOC010000001.1"/>
</dbReference>
<evidence type="ECO:0000256" key="7">
    <source>
        <dbReference type="ARBA" id="ARBA00023125"/>
    </source>
</evidence>
<dbReference type="PROSITE" id="PS50110">
    <property type="entry name" value="RESPONSE_REGULATORY"/>
    <property type="match status" value="1"/>
</dbReference>
<evidence type="ECO:0000256" key="9">
    <source>
        <dbReference type="ARBA" id="ARBA00024867"/>
    </source>
</evidence>
<keyword evidence="5" id="KW-0902">Two-component regulatory system</keyword>
<evidence type="ECO:0000259" key="12">
    <source>
        <dbReference type="PROSITE" id="PS50110"/>
    </source>
</evidence>
<protein>
    <recommendedName>
        <fullName evidence="2">Stage 0 sporulation protein A homolog</fullName>
    </recommendedName>
</protein>
<evidence type="ECO:0000256" key="10">
    <source>
        <dbReference type="PROSITE-ProRule" id="PRU00169"/>
    </source>
</evidence>
<dbReference type="SUPFAM" id="SSF46689">
    <property type="entry name" value="Homeodomain-like"/>
    <property type="match status" value="1"/>
</dbReference>
<evidence type="ECO:0000313" key="13">
    <source>
        <dbReference type="EMBL" id="MCP1108977.1"/>
    </source>
</evidence>
<organism evidence="13 14">
    <name type="scientific">Ohessyouella blattaphilus</name>
    <dbReference type="NCBI Taxonomy" id="2949333"/>
    <lineage>
        <taxon>Bacteria</taxon>
        <taxon>Bacillati</taxon>
        <taxon>Bacillota</taxon>
        <taxon>Clostridia</taxon>
        <taxon>Lachnospirales</taxon>
        <taxon>Lachnospiraceae</taxon>
        <taxon>Ohessyouella</taxon>
    </lineage>
</organism>
<dbReference type="InterPro" id="IPR020449">
    <property type="entry name" value="Tscrpt_reg_AraC-type_HTH"/>
</dbReference>
<dbReference type="InterPro" id="IPR001789">
    <property type="entry name" value="Sig_transdc_resp-reg_receiver"/>
</dbReference>
<keyword evidence="7" id="KW-0238">DNA-binding</keyword>
<dbReference type="InterPro" id="IPR018060">
    <property type="entry name" value="HTH_AraC"/>
</dbReference>
<dbReference type="CDD" id="cd17536">
    <property type="entry name" value="REC_YesN-like"/>
    <property type="match status" value="1"/>
</dbReference>
<dbReference type="InterPro" id="IPR009057">
    <property type="entry name" value="Homeodomain-like_sf"/>
</dbReference>
<dbReference type="Gene3D" id="3.40.50.2300">
    <property type="match status" value="1"/>
</dbReference>
<evidence type="ECO:0000256" key="8">
    <source>
        <dbReference type="ARBA" id="ARBA00023163"/>
    </source>
</evidence>
<evidence type="ECO:0000259" key="11">
    <source>
        <dbReference type="PROSITE" id="PS01124"/>
    </source>
</evidence>
<dbReference type="SMART" id="SM00448">
    <property type="entry name" value="REC"/>
    <property type="match status" value="1"/>
</dbReference>
<evidence type="ECO:0000256" key="4">
    <source>
        <dbReference type="ARBA" id="ARBA00022553"/>
    </source>
</evidence>
<reference evidence="13 14" key="1">
    <citation type="journal article" date="2022" name="Genome Biol. Evol.">
        <title>Host diet, physiology and behaviors set the stage for Lachnospiraceae cladogenesis.</title>
        <authorList>
            <person name="Vera-Ponce De Leon A."/>
            <person name="Schneider M."/>
            <person name="Jahnes B.C."/>
            <person name="Sadowski V."/>
            <person name="Camuy-Velez L.A."/>
            <person name="Duan J."/>
            <person name="Sabree Z.L."/>
        </authorList>
    </citation>
    <scope>NUCLEOTIDE SEQUENCE [LARGE SCALE GENOMIC DNA]</scope>
    <source>
        <strain evidence="13 14">PAL227</strain>
    </source>
</reference>
<evidence type="ECO:0000256" key="1">
    <source>
        <dbReference type="ARBA" id="ARBA00004496"/>
    </source>
</evidence>
<keyword evidence="3" id="KW-0963">Cytoplasm</keyword>
<evidence type="ECO:0000256" key="5">
    <source>
        <dbReference type="ARBA" id="ARBA00023012"/>
    </source>
</evidence>
<proteinExistence type="predicted"/>
<sequence length="514" mass="59033">MKLLIVDDEKYTREGLLESIDWHKLGIEEVFTADDGISALSVIANEKPEIILSDIRMPRMDGIRLIEQLNAIGLDASVIFMSGYSDKEYLKAAIRLKVLHYVEKPLNLEEVAEAVLKAKREQLQLQTLTRSKNWETLQKEGTLATYLTRPYKENTTEIKSLTKELYPSLQKDTYFTTYVVKVRTEDADGIYVDGFLLRLKTLLKVYNYDLMYVRLHSIYHVFHVFGKRLPSDEMEKEFTSLIQHFYSEYGPNNIVQGETISGIKKVYDAYTALVITLQSSFFFPSGTVLKANSVIRPGDRSVDYDLPAGYIKDFVHALEQVAEPVAIHALEELYSFYKGNLAVLPSHAKDSYYRLVSTISDASNEQGLRFHPETFSIFENAFSFEEIHRRTIDLTLQYFSALSSHTPEETTISLIRGYVAQHYSDDTLSIKDVGEHVSLSISYVCTYFKNQTGETLNQYITNYRMERAKELLRDPRNQISKISEQVGYSNGNYFSKSFKKYTGMTPSGYRENVL</sequence>
<keyword evidence="14" id="KW-1185">Reference proteome</keyword>
<keyword evidence="8" id="KW-0804">Transcription</keyword>
<accession>A0ABT1EI46</accession>
<dbReference type="Proteomes" id="UP001523565">
    <property type="component" value="Unassembled WGS sequence"/>
</dbReference>
<dbReference type="PANTHER" id="PTHR42713">
    <property type="entry name" value="HISTIDINE KINASE-RELATED"/>
    <property type="match status" value="1"/>
</dbReference>
<comment type="function">
    <text evidence="9">May play the central regulatory role in sporulation. It may be an element of the effector pathway responsible for the activation of sporulation genes in response to nutritional stress. Spo0A may act in concert with spo0H (a sigma factor) to control the expression of some genes that are critical to the sporulation process.</text>
</comment>
<evidence type="ECO:0000256" key="6">
    <source>
        <dbReference type="ARBA" id="ARBA00023015"/>
    </source>
</evidence>
<dbReference type="PANTHER" id="PTHR42713:SF3">
    <property type="entry name" value="TRANSCRIPTIONAL REGULATORY PROTEIN HPTR"/>
    <property type="match status" value="1"/>
</dbReference>
<name>A0ABT1EI46_9FIRM</name>
<feature type="domain" description="HTH araC/xylS-type" evidence="11">
    <location>
        <begin position="413"/>
        <end position="512"/>
    </location>
</feature>
<evidence type="ECO:0000256" key="3">
    <source>
        <dbReference type="ARBA" id="ARBA00022490"/>
    </source>
</evidence>
<dbReference type="SUPFAM" id="SSF52172">
    <property type="entry name" value="CheY-like"/>
    <property type="match status" value="1"/>
</dbReference>
<comment type="caution">
    <text evidence="13">The sequence shown here is derived from an EMBL/GenBank/DDBJ whole genome shotgun (WGS) entry which is preliminary data.</text>
</comment>
<evidence type="ECO:0000256" key="2">
    <source>
        <dbReference type="ARBA" id="ARBA00018672"/>
    </source>
</evidence>